<feature type="domain" description="CUB" evidence="3">
    <location>
        <begin position="67"/>
        <end position="184"/>
    </location>
</feature>
<accession>A0A9Q0MRY4</accession>
<dbReference type="Proteomes" id="UP001151699">
    <property type="component" value="Chromosome X"/>
</dbReference>
<keyword evidence="1" id="KW-1015">Disulfide bond</keyword>
<dbReference type="InterPro" id="IPR000859">
    <property type="entry name" value="CUB_dom"/>
</dbReference>
<dbReference type="SUPFAM" id="SSF49854">
    <property type="entry name" value="Spermadhesin, CUB domain"/>
    <property type="match status" value="1"/>
</dbReference>
<dbReference type="PROSITE" id="PS01180">
    <property type="entry name" value="CUB"/>
    <property type="match status" value="1"/>
</dbReference>
<organism evidence="4 5">
    <name type="scientific">Pseudolycoriella hygida</name>
    <dbReference type="NCBI Taxonomy" id="35572"/>
    <lineage>
        <taxon>Eukaryota</taxon>
        <taxon>Metazoa</taxon>
        <taxon>Ecdysozoa</taxon>
        <taxon>Arthropoda</taxon>
        <taxon>Hexapoda</taxon>
        <taxon>Insecta</taxon>
        <taxon>Pterygota</taxon>
        <taxon>Neoptera</taxon>
        <taxon>Endopterygota</taxon>
        <taxon>Diptera</taxon>
        <taxon>Nematocera</taxon>
        <taxon>Sciaroidea</taxon>
        <taxon>Sciaridae</taxon>
        <taxon>Pseudolycoriella</taxon>
    </lineage>
</organism>
<evidence type="ECO:0000313" key="4">
    <source>
        <dbReference type="EMBL" id="KAJ6636937.1"/>
    </source>
</evidence>
<dbReference type="AlphaFoldDB" id="A0A9Q0MRY4"/>
<dbReference type="InterPro" id="IPR058698">
    <property type="entry name" value="CUB_metazoa"/>
</dbReference>
<gene>
    <name evidence="4" type="ORF">Bhyg_09663</name>
</gene>
<evidence type="ECO:0000313" key="5">
    <source>
        <dbReference type="Proteomes" id="UP001151699"/>
    </source>
</evidence>
<evidence type="ECO:0000256" key="2">
    <source>
        <dbReference type="PROSITE-ProRule" id="PRU00059"/>
    </source>
</evidence>
<dbReference type="PANTHER" id="PTHR33236">
    <property type="entry name" value="INTRAFLAGELLAR TRANSPORT PROTEIN 122 FAMILY PROTEIN-RELATED"/>
    <property type="match status" value="1"/>
</dbReference>
<evidence type="ECO:0000259" key="3">
    <source>
        <dbReference type="PROSITE" id="PS01180"/>
    </source>
</evidence>
<dbReference type="OrthoDB" id="6479909at2759"/>
<reference evidence="4" key="1">
    <citation type="submission" date="2022-07" db="EMBL/GenBank/DDBJ databases">
        <authorList>
            <person name="Trinca V."/>
            <person name="Uliana J.V.C."/>
            <person name="Torres T.T."/>
            <person name="Ward R.J."/>
            <person name="Monesi N."/>
        </authorList>
    </citation>
    <scope>NUCLEOTIDE SEQUENCE</scope>
    <source>
        <strain evidence="4">HSMRA1968</strain>
        <tissue evidence="4">Whole embryos</tissue>
    </source>
</reference>
<evidence type="ECO:0000256" key="1">
    <source>
        <dbReference type="ARBA" id="ARBA00023157"/>
    </source>
</evidence>
<protein>
    <recommendedName>
        <fullName evidence="3">CUB domain-containing protein</fullName>
    </recommendedName>
</protein>
<sequence length="259" mass="28912">MNPSTQRFLNIFNIIKIENIPCASPSLLLMQLNGTCYHKFECDQLGGIAVDTCAGGFGVCCVFQFGCGGTTNQLVSYFKNPEYPAASKTRLLCTFTVELFQDVNQVFIEFLFFELKAPTDGSCVDDQFIVAGQSSNNLIPVLCGINSGQHVYVDVESSLDKKLYLSILAATSDSRAFNIRVSQVQGVNGQAPQNCLQYHKDQNGIIQTFNYDDVSEIIEVRQPTYFLKEDLFYLQSDNKPLLDYSKEQQTNVTLTFSSK</sequence>
<dbReference type="EMBL" id="WJQU01000003">
    <property type="protein sequence ID" value="KAJ6636937.1"/>
    <property type="molecule type" value="Genomic_DNA"/>
</dbReference>
<dbReference type="PANTHER" id="PTHR33236:SF11">
    <property type="entry name" value="CUB DOMAIN-CONTAINING PROTEIN"/>
    <property type="match status" value="1"/>
</dbReference>
<comment type="caution">
    <text evidence="2">Lacks conserved residue(s) required for the propagation of feature annotation.</text>
</comment>
<dbReference type="Pfam" id="PF00431">
    <property type="entry name" value="CUB"/>
    <property type="match status" value="1"/>
</dbReference>
<name>A0A9Q0MRY4_9DIPT</name>
<comment type="caution">
    <text evidence="4">The sequence shown here is derived from an EMBL/GenBank/DDBJ whole genome shotgun (WGS) entry which is preliminary data.</text>
</comment>
<dbReference type="Pfam" id="PF26080">
    <property type="entry name" value="CUB_animal"/>
    <property type="match status" value="1"/>
</dbReference>
<dbReference type="Gene3D" id="2.60.120.290">
    <property type="entry name" value="Spermadhesin, CUB domain"/>
    <property type="match status" value="1"/>
</dbReference>
<proteinExistence type="predicted"/>
<dbReference type="InterPro" id="IPR035914">
    <property type="entry name" value="Sperma_CUB_dom_sf"/>
</dbReference>
<keyword evidence="5" id="KW-1185">Reference proteome</keyword>